<keyword evidence="1" id="KW-0472">Membrane</keyword>
<dbReference type="Proteomes" id="UP000663823">
    <property type="component" value="Unassembled WGS sequence"/>
</dbReference>
<keyword evidence="1" id="KW-1133">Transmembrane helix</keyword>
<protein>
    <recommendedName>
        <fullName evidence="7">Transmembrane protein</fullName>
    </recommendedName>
</protein>
<evidence type="ECO:0000313" key="4">
    <source>
        <dbReference type="EMBL" id="CAF3930795.1"/>
    </source>
</evidence>
<dbReference type="EMBL" id="CAJNOO010000661">
    <property type="protein sequence ID" value="CAF1004348.1"/>
    <property type="molecule type" value="Genomic_DNA"/>
</dbReference>
<proteinExistence type="predicted"/>
<dbReference type="EMBL" id="CAJOBE010004417">
    <property type="protein sequence ID" value="CAF3930795.1"/>
    <property type="molecule type" value="Genomic_DNA"/>
</dbReference>
<reference evidence="3" key="1">
    <citation type="submission" date="2021-02" db="EMBL/GenBank/DDBJ databases">
        <authorList>
            <person name="Nowell W R."/>
        </authorList>
    </citation>
    <scope>NUCLEOTIDE SEQUENCE</scope>
</reference>
<organism evidence="3 6">
    <name type="scientific">Rotaria sordida</name>
    <dbReference type="NCBI Taxonomy" id="392033"/>
    <lineage>
        <taxon>Eukaryota</taxon>
        <taxon>Metazoa</taxon>
        <taxon>Spiralia</taxon>
        <taxon>Gnathifera</taxon>
        <taxon>Rotifera</taxon>
        <taxon>Eurotatoria</taxon>
        <taxon>Bdelloidea</taxon>
        <taxon>Philodinida</taxon>
        <taxon>Philodinidae</taxon>
        <taxon>Rotaria</taxon>
    </lineage>
</organism>
<evidence type="ECO:0008006" key="7">
    <source>
        <dbReference type="Google" id="ProtNLM"/>
    </source>
</evidence>
<evidence type="ECO:0000313" key="3">
    <source>
        <dbReference type="EMBL" id="CAF1025941.1"/>
    </source>
</evidence>
<accession>A0A814IHH4</accession>
<dbReference type="Proteomes" id="UP000663889">
    <property type="component" value="Unassembled WGS sequence"/>
</dbReference>
<evidence type="ECO:0000313" key="5">
    <source>
        <dbReference type="EMBL" id="CAF4006417.1"/>
    </source>
</evidence>
<dbReference type="EMBL" id="CAJNOU010000538">
    <property type="protein sequence ID" value="CAF1025941.1"/>
    <property type="molecule type" value="Genomic_DNA"/>
</dbReference>
<feature type="transmembrane region" description="Helical" evidence="1">
    <location>
        <begin position="279"/>
        <end position="296"/>
    </location>
</feature>
<gene>
    <name evidence="4" type="ORF">FNK824_LOCUS22133</name>
    <name evidence="5" type="ORF">OTI717_LOCUS29302</name>
    <name evidence="2" type="ORF">RFH988_LOCUS14344</name>
    <name evidence="3" type="ORF">SEV965_LOCUS12051</name>
</gene>
<evidence type="ECO:0000313" key="2">
    <source>
        <dbReference type="EMBL" id="CAF1004348.1"/>
    </source>
</evidence>
<dbReference type="AlphaFoldDB" id="A0A814IHH4"/>
<dbReference type="Proteomes" id="UP000663874">
    <property type="component" value="Unassembled WGS sequence"/>
</dbReference>
<evidence type="ECO:0000256" key="1">
    <source>
        <dbReference type="SAM" id="Phobius"/>
    </source>
</evidence>
<keyword evidence="1" id="KW-0812">Transmembrane</keyword>
<feature type="transmembrane region" description="Helical" evidence="1">
    <location>
        <begin position="308"/>
        <end position="331"/>
    </location>
</feature>
<name>A0A814IHH4_9BILA</name>
<comment type="caution">
    <text evidence="3">The sequence shown here is derived from an EMBL/GenBank/DDBJ whole genome shotgun (WGS) entry which is preliminary data.</text>
</comment>
<sequence length="344" mass="39871">MTLKSNWNILSDNENSQESFWFDCDSKFDLSPQVRYPIEECTISTLNKLSINQIEPPMTRLRTKTIEKPLIIPETPSKEKRPSTIQHTINSFTDMTTTLTNSILLSKQDLSNNQFENSSTNGINILTDWFESCSLNESKCNNGFWSSHKTDNYNKYSIQTPSSNVTYSSNPFSKSNTSSLFDQQQTQLWSRFHFTTSTIQNNLAIEQYNLTSSDIFISSNKNFSNQSSPSQIVPSLLTNTSSSIIQETLSPQINQCQIRNSEFLNKKEDFPIQQSSSKVFFTLIIFVFGLVFGYLFTNTFSPNLFHHWFFVIWEKCIQISVKYFYLLYIYLQTVMKYFSSFILV</sequence>
<dbReference type="EMBL" id="CAJOAX010007319">
    <property type="protein sequence ID" value="CAF4006417.1"/>
    <property type="molecule type" value="Genomic_DNA"/>
</dbReference>
<evidence type="ECO:0000313" key="6">
    <source>
        <dbReference type="Proteomes" id="UP000663889"/>
    </source>
</evidence>
<dbReference type="OrthoDB" id="10022720at2759"/>
<dbReference type="Proteomes" id="UP000663882">
    <property type="component" value="Unassembled WGS sequence"/>
</dbReference>